<organism evidence="1 2">
    <name type="scientific">Acinetobacter calcoaceticus DSM 30006 = CIP 81.8</name>
    <dbReference type="NCBI Taxonomy" id="981331"/>
    <lineage>
        <taxon>Bacteria</taxon>
        <taxon>Pseudomonadati</taxon>
        <taxon>Pseudomonadota</taxon>
        <taxon>Gammaproteobacteria</taxon>
        <taxon>Moraxellales</taxon>
        <taxon>Moraxellaceae</taxon>
        <taxon>Acinetobacter</taxon>
        <taxon>Acinetobacter calcoaceticus/baumannii complex</taxon>
    </lineage>
</organism>
<reference evidence="1 2" key="1">
    <citation type="submission" date="2013-02" db="EMBL/GenBank/DDBJ databases">
        <title>The Genome Sequence of Acinetobacter calcoaceticus CIP 81.8.</title>
        <authorList>
            <consortium name="The Broad Institute Genome Sequencing Platform"/>
            <consortium name="The Broad Institute Genome Sequencing Center for Infectious Disease"/>
            <person name="Cerqueira G."/>
            <person name="Feldgarden M."/>
            <person name="Courvalin P."/>
            <person name="Perichon B."/>
            <person name="Grillot-Courvalin C."/>
            <person name="Clermont D."/>
            <person name="Rocha E."/>
            <person name="Yoon E.-J."/>
            <person name="Nemec A."/>
            <person name="Walker B."/>
            <person name="Young S.K."/>
            <person name="Zeng Q."/>
            <person name="Gargeya S."/>
            <person name="Fitzgerald M."/>
            <person name="Haas B."/>
            <person name="Abouelleil A."/>
            <person name="Alvarado L."/>
            <person name="Arachchi H.M."/>
            <person name="Berlin A.M."/>
            <person name="Chapman S.B."/>
            <person name="Dewar J."/>
            <person name="Goldberg J."/>
            <person name="Griggs A."/>
            <person name="Gujja S."/>
            <person name="Hansen M."/>
            <person name="Howarth C."/>
            <person name="Imamovic A."/>
            <person name="Larimer J."/>
            <person name="McCowan C."/>
            <person name="Murphy C."/>
            <person name="Neiman D."/>
            <person name="Pearson M."/>
            <person name="Priest M."/>
            <person name="Roberts A."/>
            <person name="Saif S."/>
            <person name="Shea T."/>
            <person name="Sisk P."/>
            <person name="Sykes S."/>
            <person name="Wortman J."/>
            <person name="Nusbaum C."/>
            <person name="Birren B."/>
        </authorList>
    </citation>
    <scope>NUCLEOTIDE SEQUENCE [LARGE SCALE GENOMIC DNA]</scope>
    <source>
        <strain evidence="1 2">CIP 81.8</strain>
    </source>
</reference>
<name>A0ABN0K3A3_ACICA</name>
<dbReference type="Pfam" id="PF09684">
    <property type="entry name" value="Tail_P2_I"/>
    <property type="match status" value="1"/>
</dbReference>
<dbReference type="Proteomes" id="UP000013024">
    <property type="component" value="Unassembled WGS sequence"/>
</dbReference>
<dbReference type="InterPro" id="IPR006521">
    <property type="entry name" value="Tail_protein_I"/>
</dbReference>
<evidence type="ECO:0000313" key="1">
    <source>
        <dbReference type="EMBL" id="ENV97621.1"/>
    </source>
</evidence>
<protein>
    <submittedName>
        <fullName evidence="1">Phage tail protein I</fullName>
    </submittedName>
</protein>
<dbReference type="GeneID" id="92918382"/>
<gene>
    <name evidence="1" type="ORF">F936_03262</name>
</gene>
<dbReference type="EMBL" id="APQI01000006">
    <property type="protein sequence ID" value="ENV97621.1"/>
    <property type="molecule type" value="Genomic_DNA"/>
</dbReference>
<proteinExistence type="predicted"/>
<accession>A0ABN0K3A3</accession>
<dbReference type="NCBIfam" id="TIGR01634">
    <property type="entry name" value="tail_P2_I"/>
    <property type="match status" value="1"/>
</dbReference>
<comment type="caution">
    <text evidence="1">The sequence shown here is derived from an EMBL/GenBank/DDBJ whole genome shotgun (WGS) entry which is preliminary data.</text>
</comment>
<keyword evidence="2" id="KW-1185">Reference proteome</keyword>
<evidence type="ECO:0000313" key="2">
    <source>
        <dbReference type="Proteomes" id="UP000013024"/>
    </source>
</evidence>
<dbReference type="RefSeq" id="WP_005048935.1">
    <property type="nucleotide sequence ID" value="NZ_KB849780.1"/>
</dbReference>
<sequence>MSKLLPPNSTVFEHAFEDAFSRISNVPTPARTFNDPLEAPEVVLPWLAWEKSVDDWDISWSEEKKRAVIKASYNVHCHKGTIGGLEAALGALGFTVRVQEWFNMQPPGEPYTFKIFIETSSAEVSPEHFKKLFAIIRNNKNLRSHLIDSTLIVTSELQAEIALFTLIGSEYEYSNYPGSLTLDGTWRLDGTQKLNGIKVF</sequence>